<evidence type="ECO:0000313" key="1">
    <source>
        <dbReference type="EMBL" id="JAD35438.1"/>
    </source>
</evidence>
<dbReference type="AlphaFoldDB" id="A0A0A8ZCL4"/>
<reference evidence="1" key="1">
    <citation type="submission" date="2014-09" db="EMBL/GenBank/DDBJ databases">
        <authorList>
            <person name="Magalhaes I.L.F."/>
            <person name="Oliveira U."/>
            <person name="Santos F.R."/>
            <person name="Vidigal T.H.D.A."/>
            <person name="Brescovit A.D."/>
            <person name="Santos A.J."/>
        </authorList>
    </citation>
    <scope>NUCLEOTIDE SEQUENCE</scope>
    <source>
        <tissue evidence="1">Shoot tissue taken approximately 20 cm above the soil surface</tissue>
    </source>
</reference>
<protein>
    <submittedName>
        <fullName evidence="1">Uncharacterized protein</fullName>
    </submittedName>
</protein>
<dbReference type="EMBL" id="GBRH01262457">
    <property type="protein sequence ID" value="JAD35438.1"/>
    <property type="molecule type" value="Transcribed_RNA"/>
</dbReference>
<organism evidence="1">
    <name type="scientific">Arundo donax</name>
    <name type="common">Giant reed</name>
    <name type="synonym">Donax arundinaceus</name>
    <dbReference type="NCBI Taxonomy" id="35708"/>
    <lineage>
        <taxon>Eukaryota</taxon>
        <taxon>Viridiplantae</taxon>
        <taxon>Streptophyta</taxon>
        <taxon>Embryophyta</taxon>
        <taxon>Tracheophyta</taxon>
        <taxon>Spermatophyta</taxon>
        <taxon>Magnoliopsida</taxon>
        <taxon>Liliopsida</taxon>
        <taxon>Poales</taxon>
        <taxon>Poaceae</taxon>
        <taxon>PACMAD clade</taxon>
        <taxon>Arundinoideae</taxon>
        <taxon>Arundineae</taxon>
        <taxon>Arundo</taxon>
    </lineage>
</organism>
<sequence>MKPKTDQGKKKTRSFLSSEISDKMPAFSNYLIIK</sequence>
<accession>A0A0A8ZCL4</accession>
<proteinExistence type="predicted"/>
<name>A0A0A8ZCL4_ARUDO</name>
<reference evidence="1" key="2">
    <citation type="journal article" date="2015" name="Data Brief">
        <title>Shoot transcriptome of the giant reed, Arundo donax.</title>
        <authorList>
            <person name="Barrero R.A."/>
            <person name="Guerrero F.D."/>
            <person name="Moolhuijzen P."/>
            <person name="Goolsby J.A."/>
            <person name="Tidwell J."/>
            <person name="Bellgard S.E."/>
            <person name="Bellgard M.I."/>
        </authorList>
    </citation>
    <scope>NUCLEOTIDE SEQUENCE</scope>
    <source>
        <tissue evidence="1">Shoot tissue taken approximately 20 cm above the soil surface</tissue>
    </source>
</reference>